<accession>A0A545SRW8</accession>
<dbReference type="PANTHER" id="PTHR43737:SF1">
    <property type="entry name" value="DUF1501 DOMAIN-CONTAINING PROTEIN"/>
    <property type="match status" value="1"/>
</dbReference>
<dbReference type="OrthoDB" id="9779968at2"/>
<evidence type="ECO:0000256" key="1">
    <source>
        <dbReference type="ARBA" id="ARBA00022729"/>
    </source>
</evidence>
<sequence>MKKKTSHTAPANPLSRRSFLGGCAALGATPLLSSILQLKLMNSAYAAGLTPASIQNPDEYRAMVCVFLFGGNDSFNMLAPYESTEYNHYANVRTDLALPRGQLQSINDNRGRPFGLHSNMAAVKDLYNAGKLAFVANLGTLVRPTTLSDYNNGIALPRGLFSHNDQQQAWQTSVPESEQAIGWGGRLADLVNSVNPASPISMNISLNSINIFQNGEAVTPYVISNNGSVRLQGYNGSSFFNQLFTRTTDSALAQSYQNLLKQNYARNRRDAIDTATAFDSATRGASITTRFPNSALGAQLKMVARTISARNTLGAKRQTFFVSVGGYDNHDELLTNQRGLLSQLSAALGAFYQATTELGISDKVTTFTASDFGRTLTSNGRGSDHAWGGNQIVMGGAVNGGHVFGDYPTNLSEPRGADGNSIDAGRGRLLPTTSTDEFYAELARWFGVPNTAALQDVLPNIRNFYSAGGSQLPIGFLNA</sequence>
<keyword evidence="1" id="KW-0732">Signal</keyword>
<evidence type="ECO:0000313" key="2">
    <source>
        <dbReference type="EMBL" id="TQV67707.1"/>
    </source>
</evidence>
<dbReference type="EMBL" id="VHSG01000034">
    <property type="protein sequence ID" value="TQV67707.1"/>
    <property type="molecule type" value="Genomic_DNA"/>
</dbReference>
<evidence type="ECO:0000313" key="3">
    <source>
        <dbReference type="Proteomes" id="UP000319732"/>
    </source>
</evidence>
<dbReference type="PANTHER" id="PTHR43737">
    <property type="entry name" value="BLL7424 PROTEIN"/>
    <property type="match status" value="1"/>
</dbReference>
<dbReference type="InterPro" id="IPR006311">
    <property type="entry name" value="TAT_signal"/>
</dbReference>
<keyword evidence="3" id="KW-1185">Reference proteome</keyword>
<comment type="caution">
    <text evidence="2">The sequence shown here is derived from an EMBL/GenBank/DDBJ whole genome shotgun (WGS) entry which is preliminary data.</text>
</comment>
<proteinExistence type="predicted"/>
<dbReference type="RefSeq" id="WP_142929763.1">
    <property type="nucleotide sequence ID" value="NZ_ML660110.1"/>
</dbReference>
<dbReference type="Proteomes" id="UP000319732">
    <property type="component" value="Unassembled WGS sequence"/>
</dbReference>
<name>A0A545SRW8_9GAMM</name>
<dbReference type="PROSITE" id="PS51318">
    <property type="entry name" value="TAT"/>
    <property type="match status" value="1"/>
</dbReference>
<dbReference type="Pfam" id="PF07394">
    <property type="entry name" value="DUF1501"/>
    <property type="match status" value="1"/>
</dbReference>
<organism evidence="2 3">
    <name type="scientific">Exilibacterium tricleocarpae</name>
    <dbReference type="NCBI Taxonomy" id="2591008"/>
    <lineage>
        <taxon>Bacteria</taxon>
        <taxon>Pseudomonadati</taxon>
        <taxon>Pseudomonadota</taxon>
        <taxon>Gammaproteobacteria</taxon>
        <taxon>Cellvibrionales</taxon>
        <taxon>Cellvibrionaceae</taxon>
        <taxon>Exilibacterium</taxon>
    </lineage>
</organism>
<protein>
    <submittedName>
        <fullName evidence="2">DUF1501 domain-containing protein</fullName>
    </submittedName>
</protein>
<gene>
    <name evidence="2" type="ORF">FKG94_25410</name>
</gene>
<dbReference type="NCBIfam" id="TIGR01409">
    <property type="entry name" value="TAT_signal_seq"/>
    <property type="match status" value="1"/>
</dbReference>
<dbReference type="AlphaFoldDB" id="A0A545SRW8"/>
<dbReference type="InterPro" id="IPR019546">
    <property type="entry name" value="TAT_signal_bac_arc"/>
</dbReference>
<reference evidence="2 3" key="1">
    <citation type="submission" date="2019-06" db="EMBL/GenBank/DDBJ databases">
        <title>Whole genome sequence for Cellvibrionaceae sp. R142.</title>
        <authorList>
            <person name="Wang G."/>
        </authorList>
    </citation>
    <scope>NUCLEOTIDE SEQUENCE [LARGE SCALE GENOMIC DNA]</scope>
    <source>
        <strain evidence="2 3">R142</strain>
    </source>
</reference>
<dbReference type="InterPro" id="IPR010869">
    <property type="entry name" value="DUF1501"/>
</dbReference>